<evidence type="ECO:0000259" key="2">
    <source>
        <dbReference type="Pfam" id="PF06916"/>
    </source>
</evidence>
<feature type="compositionally biased region" description="Basic and acidic residues" evidence="1">
    <location>
        <begin position="83"/>
        <end position="94"/>
    </location>
</feature>
<proteinExistence type="predicted"/>
<dbReference type="Proteomes" id="UP000326759">
    <property type="component" value="Unassembled WGS sequence"/>
</dbReference>
<evidence type="ECO:0000313" key="4">
    <source>
        <dbReference type="Proteomes" id="UP000326759"/>
    </source>
</evidence>
<evidence type="ECO:0000313" key="3">
    <source>
        <dbReference type="EMBL" id="KAB7505488.1"/>
    </source>
</evidence>
<dbReference type="InterPro" id="IPR009688">
    <property type="entry name" value="FAM210A/B-like_dom"/>
</dbReference>
<organism evidence="3 4">
    <name type="scientific">Armadillidium nasatum</name>
    <dbReference type="NCBI Taxonomy" id="96803"/>
    <lineage>
        <taxon>Eukaryota</taxon>
        <taxon>Metazoa</taxon>
        <taxon>Ecdysozoa</taxon>
        <taxon>Arthropoda</taxon>
        <taxon>Crustacea</taxon>
        <taxon>Multicrustacea</taxon>
        <taxon>Malacostraca</taxon>
        <taxon>Eumalacostraca</taxon>
        <taxon>Peracarida</taxon>
        <taxon>Isopoda</taxon>
        <taxon>Oniscidea</taxon>
        <taxon>Crinocheta</taxon>
        <taxon>Armadillidiidae</taxon>
        <taxon>Armadillidium</taxon>
    </lineage>
</organism>
<dbReference type="GO" id="GO:0005739">
    <property type="term" value="C:mitochondrion"/>
    <property type="evidence" value="ECO:0007669"/>
    <property type="project" value="TreeGrafter"/>
</dbReference>
<keyword evidence="4" id="KW-1185">Reference proteome</keyword>
<feature type="compositionally biased region" description="Polar residues" evidence="1">
    <location>
        <begin position="201"/>
        <end position="215"/>
    </location>
</feature>
<dbReference type="AlphaFoldDB" id="A0A5N5THB7"/>
<sequence length="280" mass="30163">MSLGLTRDIRTAIEPAYRMSTILHTSKVICKAVPAVGSNCRRTLISSNVAQKPSRNLGKQSQELPKNVEEINSSVKAKFSPHRTRDSSSARIDVKMSQPSSSFGHEFMGSQGSKASLKINSKTSPSDKHVAVYDASNSVSLSSVMQSNVPKPFETKGTEAPPHLGMPGGQWSQGDNGIDMSGLIERLGINLTTLEQNSLDLPSTTATDLTPSSEQPDFKKPDEGGRRKVQAVAAGVSTFVLSYAIHKVFAPVRIAITLSATPFIVRHLRKIGVLKPPKMV</sequence>
<dbReference type="OrthoDB" id="6378063at2759"/>
<evidence type="ECO:0000256" key="1">
    <source>
        <dbReference type="SAM" id="MobiDB-lite"/>
    </source>
</evidence>
<dbReference type="PANTHER" id="PTHR21377">
    <property type="entry name" value="PROTEIN FAM210B, MITOCHONDRIAL"/>
    <property type="match status" value="1"/>
</dbReference>
<dbReference type="Pfam" id="PF06916">
    <property type="entry name" value="FAM210A-B_dom"/>
    <property type="match status" value="1"/>
</dbReference>
<protein>
    <recommendedName>
        <fullName evidence="2">DUF1279 domain-containing protein</fullName>
    </recommendedName>
</protein>
<feature type="region of interest" description="Disordered" evidence="1">
    <location>
        <begin position="77"/>
        <end position="125"/>
    </location>
</feature>
<feature type="domain" description="DUF1279" evidence="2">
    <location>
        <begin position="175"/>
        <end position="263"/>
    </location>
</feature>
<feature type="region of interest" description="Disordered" evidence="1">
    <location>
        <begin position="201"/>
        <end position="226"/>
    </location>
</feature>
<name>A0A5N5THB7_9CRUS</name>
<dbReference type="PANTHER" id="PTHR21377:SF0">
    <property type="entry name" value="PROTEIN FAM210B, MITOCHONDRIAL"/>
    <property type="match status" value="1"/>
</dbReference>
<dbReference type="InterPro" id="IPR045866">
    <property type="entry name" value="FAM210A/B-like"/>
</dbReference>
<reference evidence="3 4" key="1">
    <citation type="journal article" date="2019" name="PLoS Biol.">
        <title>Sex chromosomes control vertical transmission of feminizing Wolbachia symbionts in an isopod.</title>
        <authorList>
            <person name="Becking T."/>
            <person name="Chebbi M.A."/>
            <person name="Giraud I."/>
            <person name="Moumen B."/>
            <person name="Laverre T."/>
            <person name="Caubet Y."/>
            <person name="Peccoud J."/>
            <person name="Gilbert C."/>
            <person name="Cordaux R."/>
        </authorList>
    </citation>
    <scope>NUCLEOTIDE SEQUENCE [LARGE SCALE GENOMIC DNA]</scope>
    <source>
        <strain evidence="3">ANa2</strain>
        <tissue evidence="3">Whole body excluding digestive tract and cuticle</tissue>
    </source>
</reference>
<accession>A0A5N5THB7</accession>
<feature type="compositionally biased region" description="Polar residues" evidence="1">
    <location>
        <begin position="110"/>
        <end position="124"/>
    </location>
</feature>
<feature type="compositionally biased region" description="Basic and acidic residues" evidence="1">
    <location>
        <begin position="216"/>
        <end position="226"/>
    </location>
</feature>
<comment type="caution">
    <text evidence="3">The sequence shown here is derived from an EMBL/GenBank/DDBJ whole genome shotgun (WGS) entry which is preliminary data.</text>
</comment>
<gene>
    <name evidence="3" type="ORF">Anas_07175</name>
</gene>
<dbReference type="EMBL" id="SEYY01001215">
    <property type="protein sequence ID" value="KAB7505488.1"/>
    <property type="molecule type" value="Genomic_DNA"/>
</dbReference>